<evidence type="ECO:0000313" key="2">
    <source>
        <dbReference type="Proteomes" id="UP000556026"/>
    </source>
</evidence>
<name>A0A6V8MPH8_9BACT</name>
<gene>
    <name evidence="1" type="ORF">GMST_42900</name>
</gene>
<evidence type="ECO:0000313" key="1">
    <source>
        <dbReference type="EMBL" id="GFO61965.1"/>
    </source>
</evidence>
<keyword evidence="2" id="KW-1185">Reference proteome</keyword>
<comment type="caution">
    <text evidence="1">The sequence shown here is derived from an EMBL/GenBank/DDBJ whole genome shotgun (WGS) entry which is preliminary data.</text>
</comment>
<sequence length="102" mass="11223">MGGRGMSADTDQFYEAMAMHLVQVATDNFEEKDIGLMVQGDLIHLEFRALDGELLLKVVGKDSEEVANQLLLACFHNLSIEHLGALHLKPLNSSLQSQTGKK</sequence>
<dbReference type="Proteomes" id="UP000556026">
    <property type="component" value="Unassembled WGS sequence"/>
</dbReference>
<proteinExistence type="predicted"/>
<protein>
    <submittedName>
        <fullName evidence="1">Uncharacterized protein</fullName>
    </submittedName>
</protein>
<accession>A0A6V8MPH8</accession>
<reference evidence="2" key="1">
    <citation type="submission" date="2020-06" db="EMBL/GenBank/DDBJ databases">
        <title>Draft genomic sequence of Geomonas sp. Red330.</title>
        <authorList>
            <person name="Itoh H."/>
            <person name="Zhenxing X."/>
            <person name="Ushijima N."/>
            <person name="Masuda Y."/>
            <person name="Shiratori Y."/>
            <person name="Senoo K."/>
        </authorList>
    </citation>
    <scope>NUCLEOTIDE SEQUENCE [LARGE SCALE GENOMIC DNA]</scope>
    <source>
        <strain evidence="2">Red330</strain>
    </source>
</reference>
<organism evidence="1 2">
    <name type="scientific">Geomonas silvestris</name>
    <dbReference type="NCBI Taxonomy" id="2740184"/>
    <lineage>
        <taxon>Bacteria</taxon>
        <taxon>Pseudomonadati</taxon>
        <taxon>Thermodesulfobacteriota</taxon>
        <taxon>Desulfuromonadia</taxon>
        <taxon>Geobacterales</taxon>
        <taxon>Geobacteraceae</taxon>
        <taxon>Geomonas</taxon>
    </lineage>
</organism>
<dbReference type="EMBL" id="BLXX01000023">
    <property type="protein sequence ID" value="GFO61965.1"/>
    <property type="molecule type" value="Genomic_DNA"/>
</dbReference>
<dbReference type="AlphaFoldDB" id="A0A6V8MPH8"/>